<feature type="region of interest" description="Disordered" evidence="17">
    <location>
        <begin position="334"/>
        <end position="404"/>
    </location>
</feature>
<evidence type="ECO:0000256" key="11">
    <source>
        <dbReference type="ARBA" id="ARBA00023295"/>
    </source>
</evidence>
<dbReference type="Proteomes" id="UP000799640">
    <property type="component" value="Unassembled WGS sequence"/>
</dbReference>
<dbReference type="GO" id="GO:0031505">
    <property type="term" value="P:fungal-type cell wall organization"/>
    <property type="evidence" value="ECO:0007669"/>
    <property type="project" value="TreeGrafter"/>
</dbReference>
<dbReference type="GO" id="GO:0008843">
    <property type="term" value="F:endochitinase activity"/>
    <property type="evidence" value="ECO:0007669"/>
    <property type="project" value="UniProtKB-EC"/>
</dbReference>
<feature type="active site" description="Nucleophile" evidence="16">
    <location>
        <position position="161"/>
    </location>
</feature>
<evidence type="ECO:0000256" key="18">
    <source>
        <dbReference type="SAM" id="SignalP"/>
    </source>
</evidence>
<evidence type="ECO:0000256" key="17">
    <source>
        <dbReference type="SAM" id="MobiDB-lite"/>
    </source>
</evidence>
<feature type="chain" id="PRO_5026144009" description="Crh-like protein" evidence="18">
    <location>
        <begin position="20"/>
        <end position="426"/>
    </location>
</feature>
<evidence type="ECO:0000256" key="13">
    <source>
        <dbReference type="ARBA" id="ARBA00038074"/>
    </source>
</evidence>
<feature type="compositionally biased region" description="Low complexity" evidence="17">
    <location>
        <begin position="390"/>
        <end position="400"/>
    </location>
</feature>
<comment type="similarity">
    <text evidence="13">Belongs to the glycosyl hydrolase 16 family. CRH1 subfamily.</text>
</comment>
<evidence type="ECO:0000313" key="21">
    <source>
        <dbReference type="Proteomes" id="UP000799640"/>
    </source>
</evidence>
<dbReference type="EC" id="3.2.-.-" evidence="15"/>
<comment type="catalytic activity">
    <reaction evidence="1">
        <text>Random endo-hydrolysis of N-acetyl-beta-D-glucosaminide (1-&gt;4)-beta-linkages in chitin and chitodextrins.</text>
        <dbReference type="EC" id="3.2.1.14"/>
    </reaction>
</comment>
<feature type="active site" description="Proton donor" evidence="16">
    <location>
        <position position="165"/>
    </location>
</feature>
<keyword evidence="4" id="KW-0328">Glycosyltransferase</keyword>
<evidence type="ECO:0000313" key="20">
    <source>
        <dbReference type="EMBL" id="KAF2404083.1"/>
    </source>
</evidence>
<evidence type="ECO:0000256" key="4">
    <source>
        <dbReference type="ARBA" id="ARBA00022676"/>
    </source>
</evidence>
<feature type="compositionally biased region" description="Polar residues" evidence="17">
    <location>
        <begin position="334"/>
        <end position="344"/>
    </location>
</feature>
<dbReference type="GO" id="GO:0098552">
    <property type="term" value="C:side of membrane"/>
    <property type="evidence" value="ECO:0007669"/>
    <property type="project" value="UniProtKB-KW"/>
</dbReference>
<evidence type="ECO:0000256" key="8">
    <source>
        <dbReference type="ARBA" id="ARBA00023136"/>
    </source>
</evidence>
<keyword evidence="3" id="KW-0336">GPI-anchor</keyword>
<keyword evidence="6 18" id="KW-0732">Signal</keyword>
<dbReference type="OrthoDB" id="4781at2759"/>
<dbReference type="PROSITE" id="PS00026">
    <property type="entry name" value="CHIT_BIND_I_1"/>
    <property type="match status" value="1"/>
</dbReference>
<dbReference type="GO" id="GO:0008061">
    <property type="term" value="F:chitin binding"/>
    <property type="evidence" value="ECO:0007669"/>
    <property type="project" value="InterPro"/>
</dbReference>
<dbReference type="InterPro" id="IPR018371">
    <property type="entry name" value="Chitin-binding_1_CS"/>
</dbReference>
<dbReference type="InterPro" id="IPR017168">
    <property type="entry name" value="CHR-like"/>
</dbReference>
<evidence type="ECO:0000256" key="10">
    <source>
        <dbReference type="ARBA" id="ARBA00023288"/>
    </source>
</evidence>
<evidence type="ECO:0000256" key="1">
    <source>
        <dbReference type="ARBA" id="ARBA00000822"/>
    </source>
</evidence>
<dbReference type="InterPro" id="IPR050546">
    <property type="entry name" value="Glycosyl_Hydrlase_16"/>
</dbReference>
<dbReference type="PIRSF" id="PIRSF037299">
    <property type="entry name" value="Glycosidase_CRH1_prd"/>
    <property type="match status" value="1"/>
</dbReference>
<feature type="compositionally biased region" description="Gly residues" evidence="17">
    <location>
        <begin position="360"/>
        <end position="375"/>
    </location>
</feature>
<dbReference type="PROSITE" id="PS51762">
    <property type="entry name" value="GH16_2"/>
    <property type="match status" value="1"/>
</dbReference>
<evidence type="ECO:0000256" key="3">
    <source>
        <dbReference type="ARBA" id="ARBA00022622"/>
    </source>
</evidence>
<dbReference type="Gene3D" id="2.60.120.200">
    <property type="match status" value="1"/>
</dbReference>
<evidence type="ECO:0000256" key="9">
    <source>
        <dbReference type="ARBA" id="ARBA00023180"/>
    </source>
</evidence>
<evidence type="ECO:0000256" key="6">
    <source>
        <dbReference type="ARBA" id="ARBA00022729"/>
    </source>
</evidence>
<protein>
    <recommendedName>
        <fullName evidence="15">Crh-like protein</fullName>
        <ecNumber evidence="15">3.2.-.-</ecNumber>
    </recommendedName>
</protein>
<name>A0A6G1I6Z8_9PEZI</name>
<dbReference type="GO" id="GO:0005975">
    <property type="term" value="P:carbohydrate metabolic process"/>
    <property type="evidence" value="ECO:0007669"/>
    <property type="project" value="InterPro"/>
</dbReference>
<evidence type="ECO:0000256" key="5">
    <source>
        <dbReference type="ARBA" id="ARBA00022679"/>
    </source>
</evidence>
<dbReference type="PANTHER" id="PTHR10963:SF22">
    <property type="entry name" value="GLYCOSIDASE CRH2-RELATED"/>
    <property type="match status" value="1"/>
</dbReference>
<organism evidence="20 21">
    <name type="scientific">Trichodelitschia bisporula</name>
    <dbReference type="NCBI Taxonomy" id="703511"/>
    <lineage>
        <taxon>Eukaryota</taxon>
        <taxon>Fungi</taxon>
        <taxon>Dikarya</taxon>
        <taxon>Ascomycota</taxon>
        <taxon>Pezizomycotina</taxon>
        <taxon>Dothideomycetes</taxon>
        <taxon>Dothideomycetes incertae sedis</taxon>
        <taxon>Phaeotrichales</taxon>
        <taxon>Phaeotrichaceae</taxon>
        <taxon>Trichodelitschia</taxon>
    </lineage>
</organism>
<evidence type="ECO:0000256" key="14">
    <source>
        <dbReference type="ARBA" id="ARBA00093308"/>
    </source>
</evidence>
<comment type="subcellular location">
    <subcellularLocation>
        <location evidence="2">Membrane</location>
        <topology evidence="2">Lipid-anchor</topology>
        <topology evidence="2">GPI-anchor</topology>
    </subcellularLocation>
</comment>
<dbReference type="SUPFAM" id="SSF49899">
    <property type="entry name" value="Concanavalin A-like lectins/glucanases"/>
    <property type="match status" value="1"/>
</dbReference>
<dbReference type="AlphaFoldDB" id="A0A6G1I6Z8"/>
<keyword evidence="8 15" id="KW-0472">Membrane</keyword>
<gene>
    <name evidence="20" type="ORF">EJ06DRAFT_187154</name>
</gene>
<dbReference type="GO" id="GO:0016757">
    <property type="term" value="F:glycosyltransferase activity"/>
    <property type="evidence" value="ECO:0007669"/>
    <property type="project" value="UniProtKB-KW"/>
</dbReference>
<dbReference type="InterPro" id="IPR000757">
    <property type="entry name" value="Beta-glucanase-like"/>
</dbReference>
<keyword evidence="7 15" id="KW-0378">Hydrolase</keyword>
<evidence type="ECO:0000259" key="19">
    <source>
        <dbReference type="PROSITE" id="PS51762"/>
    </source>
</evidence>
<reference evidence="20" key="1">
    <citation type="journal article" date="2020" name="Stud. Mycol.">
        <title>101 Dothideomycetes genomes: a test case for predicting lifestyles and emergence of pathogens.</title>
        <authorList>
            <person name="Haridas S."/>
            <person name="Albert R."/>
            <person name="Binder M."/>
            <person name="Bloem J."/>
            <person name="Labutti K."/>
            <person name="Salamov A."/>
            <person name="Andreopoulos B."/>
            <person name="Baker S."/>
            <person name="Barry K."/>
            <person name="Bills G."/>
            <person name="Bluhm B."/>
            <person name="Cannon C."/>
            <person name="Castanera R."/>
            <person name="Culley D."/>
            <person name="Daum C."/>
            <person name="Ezra D."/>
            <person name="Gonzalez J."/>
            <person name="Henrissat B."/>
            <person name="Kuo A."/>
            <person name="Liang C."/>
            <person name="Lipzen A."/>
            <person name="Lutzoni F."/>
            <person name="Magnuson J."/>
            <person name="Mondo S."/>
            <person name="Nolan M."/>
            <person name="Ohm R."/>
            <person name="Pangilinan J."/>
            <person name="Park H.-J."/>
            <person name="Ramirez L."/>
            <person name="Alfaro M."/>
            <person name="Sun H."/>
            <person name="Tritt A."/>
            <person name="Yoshinaga Y."/>
            <person name="Zwiers L.-H."/>
            <person name="Turgeon B."/>
            <person name="Goodwin S."/>
            <person name="Spatafora J."/>
            <person name="Crous P."/>
            <person name="Grigoriev I."/>
        </authorList>
    </citation>
    <scope>NUCLEOTIDE SEQUENCE</scope>
    <source>
        <strain evidence="20">CBS 262.69</strain>
    </source>
</reference>
<keyword evidence="21" id="KW-1185">Reference proteome</keyword>
<dbReference type="CDD" id="cd02183">
    <property type="entry name" value="GH16_fungal_CRH1_transglycosylase"/>
    <property type="match status" value="1"/>
</dbReference>
<accession>A0A6G1I6Z8</accession>
<dbReference type="PANTHER" id="PTHR10963">
    <property type="entry name" value="GLYCOSYL HYDROLASE-RELATED"/>
    <property type="match status" value="1"/>
</dbReference>
<comment type="function">
    <text evidence="14">Dual chitinase/transglycosylase that plays a role in cell wall architecture. Chitinase and transglycosylase activities are coupled. Required for the polysaccharide cross-linking at the septa and the cell wall. More specifically, transfers chitin to 1,6-beta-glucan in the cell wall.</text>
</comment>
<dbReference type="FunFam" id="2.60.120.200:FF:000159">
    <property type="entry name" value="Glycosidase"/>
    <property type="match status" value="1"/>
</dbReference>
<evidence type="ECO:0000256" key="16">
    <source>
        <dbReference type="PIRSR" id="PIRSR037299-1"/>
    </source>
</evidence>
<evidence type="ECO:0000256" key="7">
    <source>
        <dbReference type="ARBA" id="ARBA00022801"/>
    </source>
</evidence>
<evidence type="ECO:0000256" key="15">
    <source>
        <dbReference type="PIRNR" id="PIRNR037299"/>
    </source>
</evidence>
<keyword evidence="5" id="KW-0808">Transferase</keyword>
<keyword evidence="10" id="KW-0449">Lipoprotein</keyword>
<keyword evidence="9" id="KW-0325">Glycoprotein</keyword>
<proteinExistence type="inferred from homology"/>
<sequence length="426" mass="44622">MVGTLRALAFASAILGAFADIPKCGPGSPCPAEAPCCSAYGQCGVGAYCLGGCDPLFSHSLNSCVPNPTCVSKTYAMNSLDGIQDIGKYLGDSSKADWVASGKPVVYNNQALLLTMAPDTVGTLLASTHYVWYGKISATLTTSQGKGVVTAFIMMSDVKDEIDFEWVGVDTEHVQTNYYSQGVTNYNNGGNISASATQSTTHTYTIDWTPDQISWIVDGKTLRTKKRSETWNSTANRYDFPQTPSRVMLSLWPAGLPSNAKGTVDWAGGLIDWNSQYMQNGYYYAMFKEVKVECYQPPAGASISGKKSYIYTDAAGTNDTVSTVDKQVILKSLTATGENPGNDTTKADSKTAPESIPGVSGAGGRSDDNGGGSSGSGNSTSGSTTGGSQGFTQGTGTTKSGGDRLQRLESGSVFAGLVALTAVLLL</sequence>
<dbReference type="EMBL" id="ML996688">
    <property type="protein sequence ID" value="KAF2404083.1"/>
    <property type="molecule type" value="Genomic_DNA"/>
</dbReference>
<dbReference type="GO" id="GO:0009277">
    <property type="term" value="C:fungal-type cell wall"/>
    <property type="evidence" value="ECO:0007669"/>
    <property type="project" value="TreeGrafter"/>
</dbReference>
<keyword evidence="11" id="KW-0326">Glycosidase</keyword>
<evidence type="ECO:0000256" key="2">
    <source>
        <dbReference type="ARBA" id="ARBA00004589"/>
    </source>
</evidence>
<dbReference type="Pfam" id="PF00722">
    <property type="entry name" value="Glyco_hydro_16"/>
    <property type="match status" value="1"/>
</dbReference>
<feature type="domain" description="GH16" evidence="19">
    <location>
        <begin position="58"/>
        <end position="275"/>
    </location>
</feature>
<keyword evidence="12" id="KW-0961">Cell wall biogenesis/degradation</keyword>
<evidence type="ECO:0000256" key="12">
    <source>
        <dbReference type="ARBA" id="ARBA00023316"/>
    </source>
</evidence>
<dbReference type="InterPro" id="IPR013320">
    <property type="entry name" value="ConA-like_dom_sf"/>
</dbReference>
<feature type="signal peptide" evidence="18">
    <location>
        <begin position="1"/>
        <end position="19"/>
    </location>
</feature>